<reference evidence="1 2" key="1">
    <citation type="journal article" date="2015" name="Genome Announc.">
        <title>Draft Genome of the Euendolithic (true boring) Cyanobacterium Mastigocoleus testarum strain BC008.</title>
        <authorList>
            <person name="Guida B.S."/>
            <person name="Garcia-Pichel F."/>
        </authorList>
    </citation>
    <scope>NUCLEOTIDE SEQUENCE [LARGE SCALE GENOMIC DNA]</scope>
    <source>
        <strain evidence="1 2">BC008</strain>
    </source>
</reference>
<sequence>MAKLQIAHLNFNEYAISLNHQIQRQVKGGFNTELFNLLEQNKENIVGSYGDIPNANAFMFNIQIDIGSNNQIYQSPV</sequence>
<evidence type="ECO:0000313" key="2">
    <source>
        <dbReference type="Proteomes" id="UP000053372"/>
    </source>
</evidence>
<keyword evidence="2" id="KW-1185">Reference proteome</keyword>
<evidence type="ECO:0000313" key="1">
    <source>
        <dbReference type="EMBL" id="KST65246.1"/>
    </source>
</evidence>
<comment type="caution">
    <text evidence="1">The sequence shown here is derived from an EMBL/GenBank/DDBJ whole genome shotgun (WGS) entry which is preliminary data.</text>
</comment>
<dbReference type="AlphaFoldDB" id="A0A0V7ZLH0"/>
<organism evidence="1 2">
    <name type="scientific">Mastigocoleus testarum BC008</name>
    <dbReference type="NCBI Taxonomy" id="371196"/>
    <lineage>
        <taxon>Bacteria</taxon>
        <taxon>Bacillati</taxon>
        <taxon>Cyanobacteriota</taxon>
        <taxon>Cyanophyceae</taxon>
        <taxon>Nostocales</taxon>
        <taxon>Hapalosiphonaceae</taxon>
        <taxon>Mastigocoleus</taxon>
    </lineage>
</organism>
<dbReference type="Proteomes" id="UP000053372">
    <property type="component" value="Unassembled WGS sequence"/>
</dbReference>
<proteinExistence type="predicted"/>
<name>A0A0V7ZLH0_9CYAN</name>
<protein>
    <submittedName>
        <fullName evidence="1">Uncharacterized protein</fullName>
    </submittedName>
</protein>
<gene>
    <name evidence="1" type="ORF">BC008_20865</name>
</gene>
<accession>A0A0V7ZLH0</accession>
<dbReference type="EMBL" id="LMTZ01000110">
    <property type="protein sequence ID" value="KST65246.1"/>
    <property type="molecule type" value="Genomic_DNA"/>
</dbReference>